<dbReference type="PANTHER" id="PTHR44826:SF3">
    <property type="entry name" value="SPORE COAT PROTEIN SP85"/>
    <property type="match status" value="1"/>
</dbReference>
<evidence type="ECO:0000256" key="6">
    <source>
        <dbReference type="ARBA" id="ARBA00045806"/>
    </source>
</evidence>
<sequence length="702" mass="76452">MEFPISIILAIYALLLHVDVVNATQNVTSRFNPGKNWVQGDLHNNLSYGEFTKCVGDLKYATKKTDDVLNQQSFLGFLERFADIDTEELSFDDVDNGLAHGYWWLVCHVQGEDCNESSTATFEEIELLAMPDGTWAIYLFCSQIDMNLGPQPSSTPSTSSLPSMSSSPTILLSVFPSLSPTSLPTTLPSYEPSKFPSTNPSIEPSQSPSYNPSSSPSSISIIPSFEPSSTPSNLSPSNFPSSRPSLLPSSKPSPIQSSEPSRFPSSEPSDEPSDIPVGVPSSAPSSLPSRLPSSEPSSLPSNNPSNMPSSPPIFPSPTVYEFVHKLKELSSCYEQAVTPLVEEALLNVKVDGEYIEVKNITVTAVPTSITQPIVRFKMEIESDNAGNSTRDAINDLLTEIVNKTENTMEVSCEPSSIPSISLTPSSLPTSFPSMAPSTKLVIFEYATDIFYSVDKDCMKHELVTITTSHVEGEMPKESNGNLTITTNIQVENNDFQEKPGYQYAVVEISVTIYSDTALDEEYIKSSTEKGVVKAVNSTSFNDTLVMSSCAPSLYPSSSTSPSKIPTSMPSSAPSTKYYEFGTKATDIFYSVEKDCLSKSLARIVKANITSSLENKYLGVHDDGINIEIEIESHGLHEDKNGTIHGVATISVAVESYYEIKDIRILNATVDDAIQKAVDSKAFENALTDKESCEPQQERLRNV</sequence>
<comment type="function">
    <text evidence="5">In the vertebrate host, binds to highly sulfated heparan sulfate proteoglycans (HSPGs) on the surface of host hepatocytes and is required for sporozoite invasion of the host hepatocytes.</text>
</comment>
<evidence type="ECO:0000256" key="1">
    <source>
        <dbReference type="ARBA" id="ARBA00006241"/>
    </source>
</evidence>
<evidence type="ECO:0000313" key="10">
    <source>
        <dbReference type="Proteomes" id="UP001054902"/>
    </source>
</evidence>
<keyword evidence="10" id="KW-1185">Reference proteome</keyword>
<evidence type="ECO:0000256" key="8">
    <source>
        <dbReference type="SAM" id="SignalP"/>
    </source>
</evidence>
<dbReference type="InterPro" id="IPR051860">
    <property type="entry name" value="Plasmodium_CSP_Invasion"/>
</dbReference>
<proteinExistence type="inferred from homology"/>
<feature type="chain" id="PRO_5042125140" description="Circumsporozoite protein" evidence="8">
    <location>
        <begin position="24"/>
        <end position="702"/>
    </location>
</feature>
<dbReference type="EMBL" id="BLLK01000079">
    <property type="protein sequence ID" value="GFH62157.1"/>
    <property type="molecule type" value="Genomic_DNA"/>
</dbReference>
<dbReference type="PANTHER" id="PTHR44826">
    <property type="entry name" value="SPORE COAT PROTEIN SP85"/>
    <property type="match status" value="1"/>
</dbReference>
<gene>
    <name evidence="9" type="ORF">CTEN210_18633</name>
</gene>
<feature type="signal peptide" evidence="8">
    <location>
        <begin position="1"/>
        <end position="23"/>
    </location>
</feature>
<evidence type="ECO:0000256" key="3">
    <source>
        <dbReference type="ARBA" id="ARBA00022522"/>
    </source>
</evidence>
<feature type="compositionally biased region" description="Low complexity" evidence="7">
    <location>
        <begin position="280"/>
        <end position="308"/>
    </location>
</feature>
<organism evidence="9 10">
    <name type="scientific">Chaetoceros tenuissimus</name>
    <dbReference type="NCBI Taxonomy" id="426638"/>
    <lineage>
        <taxon>Eukaryota</taxon>
        <taxon>Sar</taxon>
        <taxon>Stramenopiles</taxon>
        <taxon>Ochrophyta</taxon>
        <taxon>Bacillariophyta</taxon>
        <taxon>Coscinodiscophyceae</taxon>
        <taxon>Chaetocerotophycidae</taxon>
        <taxon>Chaetocerotales</taxon>
        <taxon>Chaetocerotaceae</taxon>
        <taxon>Chaetoceros</taxon>
    </lineage>
</organism>
<reference evidence="9 10" key="1">
    <citation type="journal article" date="2021" name="Sci. Rep.">
        <title>The genome of the diatom Chaetoceros tenuissimus carries an ancient integrated fragment of an extant virus.</title>
        <authorList>
            <person name="Hongo Y."/>
            <person name="Kimura K."/>
            <person name="Takaki Y."/>
            <person name="Yoshida Y."/>
            <person name="Baba S."/>
            <person name="Kobayashi G."/>
            <person name="Nagasaki K."/>
            <person name="Hano T."/>
            <person name="Tomaru Y."/>
        </authorList>
    </citation>
    <scope>NUCLEOTIDE SEQUENCE [LARGE SCALE GENOMIC DNA]</scope>
    <source>
        <strain evidence="9 10">NIES-3715</strain>
    </source>
</reference>
<keyword evidence="8" id="KW-0732">Signal</keyword>
<evidence type="ECO:0000313" key="9">
    <source>
        <dbReference type="EMBL" id="GFH62157.1"/>
    </source>
</evidence>
<comment type="function">
    <text evidence="6">Essential sporozoite protein. In the mosquito vector, required for sporozoite development in the oocyst, migration through the vector hemolymph and entry into the vector salivary glands. In the vertebrate host, required for sporozoite migration through the host dermis and infection of host hepatocytes. Binds to highly sulfated heparan sulfate proteoglycans (HSPGs) on the surface of host hepatocytes.</text>
</comment>
<name>A0AAD3DCT9_9STRA</name>
<feature type="region of interest" description="Disordered" evidence="7">
    <location>
        <begin position="553"/>
        <end position="573"/>
    </location>
</feature>
<dbReference type="AlphaFoldDB" id="A0AAD3DCT9"/>
<feature type="region of interest" description="Disordered" evidence="7">
    <location>
        <begin position="189"/>
        <end position="314"/>
    </location>
</feature>
<keyword evidence="4" id="KW-0677">Repeat</keyword>
<accession>A0AAD3DCT9</accession>
<feature type="compositionally biased region" description="Low complexity" evidence="7">
    <location>
        <begin position="553"/>
        <end position="571"/>
    </location>
</feature>
<feature type="compositionally biased region" description="Low complexity" evidence="7">
    <location>
        <begin position="204"/>
        <end position="267"/>
    </location>
</feature>
<comment type="similarity">
    <text evidence="1">Belongs to the plasmodium circumsporozoite protein family.</text>
</comment>
<evidence type="ECO:0000256" key="2">
    <source>
        <dbReference type="ARBA" id="ARBA00021911"/>
    </source>
</evidence>
<comment type="caution">
    <text evidence="9">The sequence shown here is derived from an EMBL/GenBank/DDBJ whole genome shotgun (WGS) entry which is preliminary data.</text>
</comment>
<evidence type="ECO:0000256" key="4">
    <source>
        <dbReference type="ARBA" id="ARBA00022737"/>
    </source>
</evidence>
<dbReference type="Proteomes" id="UP001054902">
    <property type="component" value="Unassembled WGS sequence"/>
</dbReference>
<evidence type="ECO:0000256" key="7">
    <source>
        <dbReference type="SAM" id="MobiDB-lite"/>
    </source>
</evidence>
<evidence type="ECO:0000256" key="5">
    <source>
        <dbReference type="ARBA" id="ARBA00033726"/>
    </source>
</evidence>
<keyword evidence="3" id="KW-0748">Sporozoite</keyword>
<protein>
    <recommendedName>
        <fullName evidence="2">Circumsporozoite protein</fullName>
    </recommendedName>
</protein>